<sequence>MNQLLVRVQVEPEEGHRGLLSRLARLLVATVLCLLTLQMAIVSSTGRCGLVAEQTQCVTMDLRPSGTGALLLVLVLLAGVLWARRQPTGRDADLALRRLAGVLVAATVAIILVAQVAFALLPWPADPVAGQVVPVPFGSVLITVN</sequence>
<dbReference type="KEGG" id="sapp:SAC06_00905"/>
<feature type="transmembrane region" description="Helical" evidence="1">
    <location>
        <begin position="66"/>
        <end position="83"/>
    </location>
</feature>
<accession>A0AAU7V7A8</accession>
<keyword evidence="1" id="KW-0472">Membrane</keyword>
<organism evidence="2">
    <name type="scientific">Scrofimicrobium appendicitidis</name>
    <dbReference type="NCBI Taxonomy" id="3079930"/>
    <lineage>
        <taxon>Bacteria</taxon>
        <taxon>Bacillati</taxon>
        <taxon>Actinomycetota</taxon>
        <taxon>Actinomycetes</taxon>
        <taxon>Actinomycetales</taxon>
        <taxon>Actinomycetaceae</taxon>
        <taxon>Scrofimicrobium</taxon>
    </lineage>
</organism>
<dbReference type="RefSeq" id="WP_350258350.1">
    <property type="nucleotide sequence ID" value="NZ_CP138335.1"/>
</dbReference>
<evidence type="ECO:0000313" key="2">
    <source>
        <dbReference type="EMBL" id="XBW08151.1"/>
    </source>
</evidence>
<keyword evidence="1" id="KW-0812">Transmembrane</keyword>
<proteinExistence type="predicted"/>
<feature type="transmembrane region" description="Helical" evidence="1">
    <location>
        <begin position="95"/>
        <end position="121"/>
    </location>
</feature>
<protein>
    <submittedName>
        <fullName evidence="2">Uncharacterized protein</fullName>
    </submittedName>
</protein>
<dbReference type="AlphaFoldDB" id="A0AAU7V7A8"/>
<evidence type="ECO:0000256" key="1">
    <source>
        <dbReference type="SAM" id="Phobius"/>
    </source>
</evidence>
<keyword evidence="1" id="KW-1133">Transmembrane helix</keyword>
<feature type="transmembrane region" description="Helical" evidence="1">
    <location>
        <begin position="26"/>
        <end position="46"/>
    </location>
</feature>
<name>A0AAU7V7A8_9ACTO</name>
<gene>
    <name evidence="2" type="ORF">SAC06_00905</name>
</gene>
<dbReference type="EMBL" id="CP138335">
    <property type="protein sequence ID" value="XBW08151.1"/>
    <property type="molecule type" value="Genomic_DNA"/>
</dbReference>
<reference evidence="2" key="1">
    <citation type="submission" date="2023-11" db="EMBL/GenBank/DDBJ databases">
        <title>Scrofimicrobium hongkongense sp. nov., isolated from a patient with peritonitis.</title>
        <authorList>
            <person name="Lao H.Y."/>
            <person name="Wong A.Y.P."/>
            <person name="Ng T.L."/>
            <person name="Wong R.Y.L."/>
            <person name="Yau M.C.Y."/>
            <person name="Lam J.Y.W."/>
            <person name="Siu G.K.H."/>
        </authorList>
    </citation>
    <scope>NUCLEOTIDE SEQUENCE</scope>
    <source>
        <strain evidence="2">R131</strain>
    </source>
</reference>